<gene>
    <name evidence="8" type="primary">hemA</name>
    <name evidence="18" type="ORF">SAMN05421720_102152</name>
</gene>
<feature type="binding site" evidence="8 10">
    <location>
        <position position="146"/>
    </location>
    <ligand>
        <name>substrate</name>
    </ligand>
</feature>
<feature type="binding site" evidence="8 11">
    <location>
        <begin position="215"/>
        <end position="220"/>
    </location>
    <ligand>
        <name>NADP(+)</name>
        <dbReference type="ChEBI" id="CHEBI:58349"/>
    </ligand>
</feature>
<evidence type="ECO:0000313" key="18">
    <source>
        <dbReference type="EMBL" id="SDD94602.1"/>
    </source>
</evidence>
<feature type="binding site" evidence="10">
    <location>
        <begin position="140"/>
        <end position="142"/>
    </location>
    <ligand>
        <name>substrate</name>
    </ligand>
</feature>
<evidence type="ECO:0000256" key="1">
    <source>
        <dbReference type="ARBA" id="ARBA00005059"/>
    </source>
</evidence>
<name>A0A1G6YWE6_9PROT</name>
<dbReference type="InterPro" id="IPR036343">
    <property type="entry name" value="GluRdtase_N_sf"/>
</dbReference>
<dbReference type="InterPro" id="IPR006151">
    <property type="entry name" value="Shikm_DH/Glu-tRNA_Rdtase"/>
</dbReference>
<evidence type="ECO:0000256" key="5">
    <source>
        <dbReference type="ARBA" id="ARBA00023002"/>
    </source>
</evidence>
<comment type="catalytic activity">
    <reaction evidence="7 8 13">
        <text>(S)-4-amino-5-oxopentanoate + tRNA(Glu) + NADP(+) = L-glutamyl-tRNA(Glu) + NADPH + H(+)</text>
        <dbReference type="Rhea" id="RHEA:12344"/>
        <dbReference type="Rhea" id="RHEA-COMP:9663"/>
        <dbReference type="Rhea" id="RHEA-COMP:9680"/>
        <dbReference type="ChEBI" id="CHEBI:15378"/>
        <dbReference type="ChEBI" id="CHEBI:57501"/>
        <dbReference type="ChEBI" id="CHEBI:57783"/>
        <dbReference type="ChEBI" id="CHEBI:58349"/>
        <dbReference type="ChEBI" id="CHEBI:78442"/>
        <dbReference type="ChEBI" id="CHEBI:78520"/>
        <dbReference type="EC" id="1.2.1.70"/>
    </reaction>
</comment>
<sequence length="461" mass="49444">MTTPGGDSPDGPGDDGREDAPDTLGALIIVGANHHSSSMGLRDRVTLEDEAVPAFLERLRSAGLTQAVVLSTCDRVEVIAQAPEVDVAEATAEVALVALAEQGDVTPSVLRGQGYVLRGADAARHCFAVAASLDSQVIGEPHVLRQVKAGYSTARAAGMVGAELERLLQSAFACAKRVRSETHIAEGPVSVASAAVQVARDLHGDLNGRTGLLLGTGEMGELLAESFQTHGLEHLIVRARRRSRAEAVARRLNAHVSSNEALIDDLVAADIVISCFGGREHILGEDAARQSSKRRRRRPVFIADVAVPGDVEPAVNKVDNAFLYDLDDLEGIAMEGRAHREAEAEAAWRIVREEVGRFRTGRVERAAAPVITQLHARFEEERNRVLAEAGDDAGKATRLLIGRLLHTPSEELRRLTAGPPENLRHAENVTRRLFRLTGAEAPGATRTASDPQDQDKKDEPS</sequence>
<feature type="domain" description="Quinate/shikimate 5-dehydrogenase/glutamyl-tRNA reductase" evidence="16">
    <location>
        <begin position="198"/>
        <end position="332"/>
    </location>
</feature>
<comment type="subunit">
    <text evidence="8">Homodimer.</text>
</comment>
<feature type="domain" description="Glutamyl-tRNA reductase N-terminal" evidence="17">
    <location>
        <begin position="30"/>
        <end position="182"/>
    </location>
</feature>
<keyword evidence="6 8" id="KW-0627">Porphyrin biosynthesis</keyword>
<evidence type="ECO:0000259" key="17">
    <source>
        <dbReference type="Pfam" id="PF05201"/>
    </source>
</evidence>
<dbReference type="AlphaFoldDB" id="A0A1G6YWE6"/>
<evidence type="ECO:0000256" key="12">
    <source>
        <dbReference type="PIRSR" id="PIRSR000445-4"/>
    </source>
</evidence>
<dbReference type="NCBIfam" id="TIGR01035">
    <property type="entry name" value="hemA"/>
    <property type="match status" value="1"/>
</dbReference>
<feature type="binding site" evidence="8 10">
    <location>
        <begin position="72"/>
        <end position="75"/>
    </location>
    <ligand>
        <name>substrate</name>
    </ligand>
</feature>
<feature type="binding site" evidence="8 10">
    <location>
        <position position="135"/>
    </location>
    <ligand>
        <name>substrate</name>
    </ligand>
</feature>
<evidence type="ECO:0000256" key="7">
    <source>
        <dbReference type="ARBA" id="ARBA00047464"/>
    </source>
</evidence>
<accession>A0A1G6YWE6</accession>
<dbReference type="HAMAP" id="MF_00087">
    <property type="entry name" value="Glu_tRNA_reductase"/>
    <property type="match status" value="1"/>
</dbReference>
<evidence type="ECO:0000256" key="13">
    <source>
        <dbReference type="RuleBase" id="RU000584"/>
    </source>
</evidence>
<comment type="miscellaneous">
    <text evidence="8">During catalysis, the active site Cys acts as a nucleophile attacking the alpha-carbonyl group of tRNA-bound glutamate with the formation of a thioester intermediate between enzyme and glutamate, and the concomitant release of tRNA(Glu). The thioester intermediate is finally reduced by direct hydride transfer from NADPH, to form the product GSA.</text>
</comment>
<protein>
    <recommendedName>
        <fullName evidence="3 8">Glutamyl-tRNA reductase</fullName>
        <shortName evidence="8">GluTR</shortName>
        <ecNumber evidence="3 8">1.2.1.70</ecNumber>
    </recommendedName>
</protein>
<feature type="site" description="Important for activity" evidence="8 12">
    <location>
        <position position="125"/>
    </location>
</feature>
<dbReference type="Pfam" id="PF05201">
    <property type="entry name" value="GlutR_N"/>
    <property type="match status" value="1"/>
</dbReference>
<comment type="caution">
    <text evidence="8">Lacks conserved residue(s) required for the propagation of feature annotation.</text>
</comment>
<keyword evidence="5 8" id="KW-0560">Oxidoreductase</keyword>
<keyword evidence="19" id="KW-1185">Reference proteome</keyword>
<reference evidence="18 19" key="1">
    <citation type="submission" date="2016-10" db="EMBL/GenBank/DDBJ databases">
        <authorList>
            <person name="de Groot N.N."/>
        </authorList>
    </citation>
    <scope>NUCLEOTIDE SEQUENCE [LARGE SCALE GENOMIC DNA]</scope>
    <source>
        <strain evidence="18 19">ATCC 700224</strain>
    </source>
</reference>
<comment type="similarity">
    <text evidence="2 8 13">Belongs to the glutamyl-tRNA reductase family.</text>
</comment>
<dbReference type="Pfam" id="PF00745">
    <property type="entry name" value="GlutR_dimer"/>
    <property type="match status" value="1"/>
</dbReference>
<dbReference type="RefSeq" id="WP_245699067.1">
    <property type="nucleotide sequence ID" value="NZ_FNAP01000002.1"/>
</dbReference>
<evidence type="ECO:0000259" key="15">
    <source>
        <dbReference type="Pfam" id="PF00745"/>
    </source>
</evidence>
<evidence type="ECO:0000256" key="4">
    <source>
        <dbReference type="ARBA" id="ARBA00022857"/>
    </source>
</evidence>
<dbReference type="InterPro" id="IPR036453">
    <property type="entry name" value="GluRdtase_dimer_dom_sf"/>
</dbReference>
<evidence type="ECO:0000256" key="9">
    <source>
        <dbReference type="PIRSR" id="PIRSR000445-1"/>
    </source>
</evidence>
<evidence type="ECO:0000256" key="3">
    <source>
        <dbReference type="ARBA" id="ARBA00012970"/>
    </source>
</evidence>
<evidence type="ECO:0000313" key="19">
    <source>
        <dbReference type="Proteomes" id="UP000199412"/>
    </source>
</evidence>
<dbReference type="UniPathway" id="UPA00251">
    <property type="reaction ID" value="UER00316"/>
</dbReference>
<feature type="compositionally biased region" description="Low complexity" evidence="14">
    <location>
        <begin position="1"/>
        <end position="11"/>
    </location>
</feature>
<evidence type="ECO:0000256" key="2">
    <source>
        <dbReference type="ARBA" id="ARBA00005916"/>
    </source>
</evidence>
<evidence type="ECO:0000256" key="14">
    <source>
        <dbReference type="SAM" id="MobiDB-lite"/>
    </source>
</evidence>
<dbReference type="EC" id="1.2.1.70" evidence="3 8"/>
<feature type="domain" description="Tetrapyrrole biosynthesis glutamyl-tRNA reductase dimerisation" evidence="15">
    <location>
        <begin position="347"/>
        <end position="436"/>
    </location>
</feature>
<organism evidence="18 19">
    <name type="scientific">Rhodospira trueperi</name>
    <dbReference type="NCBI Taxonomy" id="69960"/>
    <lineage>
        <taxon>Bacteria</taxon>
        <taxon>Pseudomonadati</taxon>
        <taxon>Pseudomonadota</taxon>
        <taxon>Alphaproteobacteria</taxon>
        <taxon>Rhodospirillales</taxon>
        <taxon>Rhodospirillaceae</taxon>
        <taxon>Rhodospira</taxon>
    </lineage>
</organism>
<dbReference type="Gene3D" id="3.30.460.30">
    <property type="entry name" value="Glutamyl-tRNA reductase, N-terminal domain"/>
    <property type="match status" value="1"/>
</dbReference>
<dbReference type="SUPFAM" id="SSF69742">
    <property type="entry name" value="Glutamyl tRNA-reductase catalytic, N-terminal domain"/>
    <property type="match status" value="1"/>
</dbReference>
<dbReference type="Gene3D" id="3.40.50.720">
    <property type="entry name" value="NAD(P)-binding Rossmann-like Domain"/>
    <property type="match status" value="1"/>
</dbReference>
<dbReference type="GO" id="GO:0050661">
    <property type="term" value="F:NADP binding"/>
    <property type="evidence" value="ECO:0007669"/>
    <property type="project" value="InterPro"/>
</dbReference>
<dbReference type="EMBL" id="FNAP01000002">
    <property type="protein sequence ID" value="SDD94602.1"/>
    <property type="molecule type" value="Genomic_DNA"/>
</dbReference>
<feature type="active site" description="Nucleophile" evidence="8 9">
    <location>
        <position position="73"/>
    </location>
</feature>
<evidence type="ECO:0000259" key="16">
    <source>
        <dbReference type="Pfam" id="PF01488"/>
    </source>
</evidence>
<evidence type="ECO:0000256" key="8">
    <source>
        <dbReference type="HAMAP-Rule" id="MF_00087"/>
    </source>
</evidence>
<dbReference type="STRING" id="69960.SAMN05421720_102152"/>
<dbReference type="GO" id="GO:0008883">
    <property type="term" value="F:glutamyl-tRNA reductase activity"/>
    <property type="evidence" value="ECO:0007669"/>
    <property type="project" value="UniProtKB-UniRule"/>
</dbReference>
<dbReference type="InterPro" id="IPR015895">
    <property type="entry name" value="4pyrrol_synth_GluRdtase_N"/>
</dbReference>
<feature type="region of interest" description="Disordered" evidence="14">
    <location>
        <begin position="437"/>
        <end position="461"/>
    </location>
</feature>
<comment type="function">
    <text evidence="8">Catalyzes the NADPH-dependent reduction of glutamyl-tRNA(Glu) to glutamate 1-semialdehyde (GSA).</text>
</comment>
<evidence type="ECO:0000256" key="10">
    <source>
        <dbReference type="PIRSR" id="PIRSR000445-2"/>
    </source>
</evidence>
<dbReference type="PIRSF" id="PIRSF000445">
    <property type="entry name" value="4pyrrol_synth_GluRdtase"/>
    <property type="match status" value="1"/>
</dbReference>
<dbReference type="Proteomes" id="UP000199412">
    <property type="component" value="Unassembled WGS sequence"/>
</dbReference>
<dbReference type="PANTHER" id="PTHR43013">
    <property type="entry name" value="GLUTAMYL-TRNA REDUCTASE"/>
    <property type="match status" value="1"/>
</dbReference>
<comment type="pathway">
    <text evidence="1 8 13">Porphyrin-containing compound metabolism; protoporphyrin-IX biosynthesis; 5-aminolevulinate from L-glutamyl-tRNA(Glu): step 1/2.</text>
</comment>
<dbReference type="SUPFAM" id="SSF51735">
    <property type="entry name" value="NAD(P)-binding Rossmann-fold domains"/>
    <property type="match status" value="1"/>
</dbReference>
<dbReference type="PANTHER" id="PTHR43013:SF1">
    <property type="entry name" value="GLUTAMYL-TRNA REDUCTASE"/>
    <property type="match status" value="1"/>
</dbReference>
<evidence type="ECO:0000256" key="6">
    <source>
        <dbReference type="ARBA" id="ARBA00023244"/>
    </source>
</evidence>
<dbReference type="InterPro" id="IPR000343">
    <property type="entry name" value="4pyrrol_synth_GluRdtase"/>
</dbReference>
<dbReference type="InterPro" id="IPR036291">
    <property type="entry name" value="NAD(P)-bd_dom_sf"/>
</dbReference>
<feature type="region of interest" description="Disordered" evidence="14">
    <location>
        <begin position="1"/>
        <end position="21"/>
    </location>
</feature>
<dbReference type="InterPro" id="IPR015896">
    <property type="entry name" value="4pyrrol_synth_GluRdtase_dimer"/>
</dbReference>
<dbReference type="FunFam" id="3.30.460.30:FF:000001">
    <property type="entry name" value="Glutamyl-tRNA reductase"/>
    <property type="match status" value="1"/>
</dbReference>
<proteinExistence type="inferred from homology"/>
<dbReference type="SUPFAM" id="SSF69075">
    <property type="entry name" value="Glutamyl tRNA-reductase dimerization domain"/>
    <property type="match status" value="1"/>
</dbReference>
<evidence type="ECO:0000256" key="11">
    <source>
        <dbReference type="PIRSR" id="PIRSR000445-3"/>
    </source>
</evidence>
<keyword evidence="4 8" id="KW-0521">NADP</keyword>
<comment type="domain">
    <text evidence="8">Possesses an unusual extended V-shaped dimeric structure with each monomer consisting of three distinct domains arranged along a curved 'spinal' alpha-helix. The N-terminal catalytic domain specifically recognizes the glutamate moiety of the substrate. The second domain is the NADPH-binding domain, and the third C-terminal domain is responsible for dimerization.</text>
</comment>
<dbReference type="Pfam" id="PF01488">
    <property type="entry name" value="Shikimate_DH"/>
    <property type="match status" value="1"/>
</dbReference>
<dbReference type="GO" id="GO:0019353">
    <property type="term" value="P:protoporphyrinogen IX biosynthetic process from glutamate"/>
    <property type="evidence" value="ECO:0007669"/>
    <property type="project" value="TreeGrafter"/>
</dbReference>